<dbReference type="Gene3D" id="3.50.4.10">
    <property type="entry name" value="Hepatocyte Growth Factor"/>
    <property type="match status" value="1"/>
</dbReference>
<dbReference type="EMBL" id="CAMXCT020000751">
    <property type="protein sequence ID" value="CAL1136186.1"/>
    <property type="molecule type" value="Genomic_DNA"/>
</dbReference>
<feature type="compositionally biased region" description="Basic and acidic residues" evidence="1">
    <location>
        <begin position="630"/>
        <end position="641"/>
    </location>
</feature>
<feature type="region of interest" description="Disordered" evidence="1">
    <location>
        <begin position="621"/>
        <end position="645"/>
    </location>
</feature>
<evidence type="ECO:0000313" key="3">
    <source>
        <dbReference type="EMBL" id="CAL1136186.1"/>
    </source>
</evidence>
<accession>A0A9P1C2T3</accession>
<feature type="compositionally biased region" description="Low complexity" evidence="1">
    <location>
        <begin position="1628"/>
        <end position="1647"/>
    </location>
</feature>
<gene>
    <name evidence="2" type="ORF">C1SCF055_LOCUS10475</name>
</gene>
<evidence type="ECO:0000313" key="2">
    <source>
        <dbReference type="EMBL" id="CAI3982811.1"/>
    </source>
</evidence>
<dbReference type="Proteomes" id="UP001152797">
    <property type="component" value="Unassembled WGS sequence"/>
</dbReference>
<evidence type="ECO:0000313" key="5">
    <source>
        <dbReference type="Proteomes" id="UP001152797"/>
    </source>
</evidence>
<feature type="region of interest" description="Disordered" evidence="1">
    <location>
        <begin position="1227"/>
        <end position="1247"/>
    </location>
</feature>
<dbReference type="EMBL" id="CAMXCT010000751">
    <property type="protein sequence ID" value="CAI3982811.1"/>
    <property type="molecule type" value="Genomic_DNA"/>
</dbReference>
<evidence type="ECO:0000256" key="1">
    <source>
        <dbReference type="SAM" id="MobiDB-lite"/>
    </source>
</evidence>
<feature type="region of interest" description="Disordered" evidence="1">
    <location>
        <begin position="1620"/>
        <end position="1661"/>
    </location>
</feature>
<reference evidence="3" key="2">
    <citation type="submission" date="2024-04" db="EMBL/GenBank/DDBJ databases">
        <authorList>
            <person name="Chen Y."/>
            <person name="Shah S."/>
            <person name="Dougan E. K."/>
            <person name="Thang M."/>
            <person name="Chan C."/>
        </authorList>
    </citation>
    <scope>NUCLEOTIDE SEQUENCE [LARGE SCALE GENOMIC DNA]</scope>
</reference>
<reference evidence="2" key="1">
    <citation type="submission" date="2022-10" db="EMBL/GenBank/DDBJ databases">
        <authorList>
            <person name="Chen Y."/>
            <person name="Dougan E. K."/>
            <person name="Chan C."/>
            <person name="Rhodes N."/>
            <person name="Thang M."/>
        </authorList>
    </citation>
    <scope>NUCLEOTIDE SEQUENCE</scope>
</reference>
<dbReference type="EMBL" id="CAMXCT030000751">
    <property type="protein sequence ID" value="CAL4770123.1"/>
    <property type="molecule type" value="Genomic_DNA"/>
</dbReference>
<dbReference type="OrthoDB" id="448309at2759"/>
<protein>
    <submittedName>
        <fullName evidence="4">J domain-containing protein</fullName>
    </submittedName>
</protein>
<organism evidence="2">
    <name type="scientific">Cladocopium goreaui</name>
    <dbReference type="NCBI Taxonomy" id="2562237"/>
    <lineage>
        <taxon>Eukaryota</taxon>
        <taxon>Sar</taxon>
        <taxon>Alveolata</taxon>
        <taxon>Dinophyceae</taxon>
        <taxon>Suessiales</taxon>
        <taxon>Symbiodiniaceae</taxon>
        <taxon>Cladocopium</taxon>
    </lineage>
</organism>
<feature type="region of interest" description="Disordered" evidence="1">
    <location>
        <begin position="227"/>
        <end position="260"/>
    </location>
</feature>
<comment type="caution">
    <text evidence="2">The sequence shown here is derived from an EMBL/GenBank/DDBJ whole genome shotgun (WGS) entry which is preliminary data.</text>
</comment>
<sequence length="1840" mass="202488">MLCHRWAMRWGGLTRAPLTGRWPFASAAQLSAVELHAVQAFRRRAVVDLTRALEASGTGVPQLSEKLRNIASEEVTTALGETSGSKAGCGNRSYELCAWWKILAPLLGTSWAVHRSVAVMRPPVTALAGLAALLPCLEALPKANSGLTTLEQEELAFMKSSLKREMDDASDPVHDSLHGQEKAIRKAYRNIARRFKRNIFDDQVKFEFQMRVLNLAKEALMKGDGLGAEGWADEDEDEDENATKGPGRELPGGSRSSDDISKQIHGWQEFALEEGIRFDDPDKAFFIGHTQHGYRDAFAGNWSQFLREELSDLWPAASGLRYQVELDGSASSEARAHSLRLAEQARQLAREALAEVAGFLHRCGGRDPPLAGPVPESGNTAAWVDVHLKVSRNLRTLFAGHSTALESCAMGADRETRAALLELNLESLERLSSGDGLGRVDVQQELRNAHSAAMAARAMAVPLHCQESANLKRTALERLWEEYHFGPLVEEAYPCDACGLQGLSMFLEFHIGRNGELLVRRAEPDRTVLRGLRGLLNLQHVLARPAYMSSGASSSDDEAPQHSSASWREAVSDVEEAVWKGIAFPELHTAAGQLMAELAKKGFQPEIIGAMMEHPPVAGAAGSTLPQGREPSDVQAPREPRFQGMSIPGYNMKPVQRYEERALRMWGDEEIEEHWDPVRLGLSYIDLTSACDLPLQVAMSFLSAALWMWRALELLGDNCGGDAWLDMYIFEDIWAAPPASKRLAMQYSLKRAIFELVDYAGNMAQHQLLPGARLAVQRISYLLLRKVTDRFGTEEDGQKVKAQLKRFFAAARVNPLWSPPLLPVADAVFIDILSGRLHSAFLEKLHESETKHVLPYAVPEYTLYEAALLGGSDVNVTFARYDVMGALLQDTHRSWADVEAVLQAGHIFPQDAFGFVFGRRADPLPLMADFAAVRGLRIDLATGHASLLLARPSAMAPPLFSLEDVAAVMALKDTEPLALMLDPPAQKGAGMPEYPHHPFQRASVSPTDGGLRVEETLLQAALAVQQLASGTEVSFRPPFPTRPCEDGLCRSLPKAIREKLQPIRSLRTEAWDVPSRLVLECPRIPYWQEPSGNVMDIRFGDPRLEVHAGQPLRELNEEEFKKWPVGRLQAALNQVEKELGSNRQAELPALEKQELVDRLLRAAERGLLIEDDEETGEPLVRFSRRLTHHLQDIGAEWPHLARMVPFCALRAAGLILRMQLQQMNQSASEQQEGLKQASEQHAKGMQQQQEEGWRGVLAEVHAGVLRQQGFVNLDPMKCFEDASGRSFGRCCSVGDYAEECWNGRGAQRERCCRGETRQKVDQHLLTSVAAQLGSVSSRRPPPELLIPAVEAWLRNPAGGTGGTNSMALISLLVEEVNPEELMKQQGHHVNAPVQKLFADLDALSPTAGIKGLVSSGQAGSETWLPVPALSASGGRRALYGTVALSPQLVHLEPDEAQAAREHLQKHYPGTWVHVPMENLSHQVLQKDAAKRAALQAQQSPNLRAIYEATQLINLLDERTEDLEAGKVPTASRAVAQISECLTGWRELNAQEIQQLKRGSHLQLRRKQSEEPIEVRMEVKLLTTGEPSSQYLIWEVSTVGTSELQYFDLLQTDLAVSAPCNVSRPREPNPSNASESAASAASDGPEASEGSEDFTEVPRSETTEWPGCIEAGISRSLEGRGLFVNLGALGIERGCFQDDCSHSDHFEAVTPAECAKICKKISACRQWIFWEGNPSTCWLRHSLSRRGSAGGALSGSSACVPPDEDDGPAEPNLFSLITSKSGTVPPALWHERDLIGTLEEFGHLTLAEIKQKPSSMRQRTALRAAAEASATYRSGDAWLSR</sequence>
<proteinExistence type="predicted"/>
<name>A0A9P1C2T3_9DINO</name>
<feature type="compositionally biased region" description="Acidic residues" evidence="1">
    <location>
        <begin position="231"/>
        <end position="240"/>
    </location>
</feature>
<evidence type="ECO:0000313" key="4">
    <source>
        <dbReference type="EMBL" id="CAL4770123.1"/>
    </source>
</evidence>
<keyword evidence="5" id="KW-1185">Reference proteome</keyword>